<accession>A0A510DSK3</accession>
<proteinExistence type="predicted"/>
<sequence>MSLKRQNNNLEEPISHMKNYQQGREKRSEERESEEVREYTSILCRGYSVILFGSRARNTNGPESDYDLLVIGKRCPPTPSSSAVDIHFVDLSSLERCVRDFDLVVIDAFYDGKLICDPLKVGGVRKLVMKRVEGLIRTENGWETV</sequence>
<dbReference type="SUPFAM" id="SSF81301">
    <property type="entry name" value="Nucleotidyltransferase"/>
    <property type="match status" value="1"/>
</dbReference>
<reference evidence="3 5" key="2">
    <citation type="journal article" date="2020" name="Int. J. Syst. Evol. Microbiol.">
        <title>Sulfuracidifex tepidarius gen. nov., sp. nov. and transfer of Sulfolobus metallicus Huber and Stetter 1992 to the genus Sulfuracidifex as Sulfuracidifex metallicus comb. nov.</title>
        <authorList>
            <person name="Itoh T."/>
            <person name="Miura T."/>
            <person name="Sakai H.D."/>
            <person name="Kato S."/>
            <person name="Ohkuma M."/>
            <person name="Takashina T."/>
        </authorList>
    </citation>
    <scope>NUCLEOTIDE SEQUENCE [LARGE SCALE GENOMIC DNA]</scope>
    <source>
        <strain evidence="3 5">IC-006</strain>
        <strain evidence="4">IC-007</strain>
    </source>
</reference>
<evidence type="ECO:0000313" key="6">
    <source>
        <dbReference type="Proteomes" id="UP000325030"/>
    </source>
</evidence>
<evidence type="ECO:0000256" key="1">
    <source>
        <dbReference type="SAM" id="MobiDB-lite"/>
    </source>
</evidence>
<dbReference type="Proteomes" id="UP000322983">
    <property type="component" value="Chromosome"/>
</dbReference>
<dbReference type="EMBL" id="AP018929">
    <property type="protein sequence ID" value="BBG23100.1"/>
    <property type="molecule type" value="Genomic_DNA"/>
</dbReference>
<dbReference type="EMBL" id="AP018930">
    <property type="protein sequence ID" value="BBG25848.1"/>
    <property type="molecule type" value="Genomic_DNA"/>
</dbReference>
<evidence type="ECO:0000259" key="2">
    <source>
        <dbReference type="Pfam" id="PF01909"/>
    </source>
</evidence>
<protein>
    <recommendedName>
        <fullName evidence="2">Polymerase nucleotidyl transferase domain-containing protein</fullName>
    </recommendedName>
</protein>
<dbReference type="Gene3D" id="3.30.460.10">
    <property type="entry name" value="Beta Polymerase, domain 2"/>
    <property type="match status" value="1"/>
</dbReference>
<dbReference type="AlphaFoldDB" id="A0A510DSK3"/>
<reference evidence="6" key="1">
    <citation type="submission" date="2018-09" db="EMBL/GenBank/DDBJ databases">
        <title>Complete Genome Sequencing of Sulfolobus sp. JCM 16834.</title>
        <authorList>
            <person name="Kato S."/>
            <person name="Itoh T."/>
            <person name="Ohkuma M."/>
        </authorList>
    </citation>
    <scope>NUCLEOTIDE SEQUENCE [LARGE SCALE GENOMIC DNA]</scope>
    <source>
        <strain evidence="6">IC-007</strain>
    </source>
</reference>
<keyword evidence="5" id="KW-1185">Reference proteome</keyword>
<organism evidence="3 5">
    <name type="scientific">Sulfuracidifex tepidarius</name>
    <dbReference type="NCBI Taxonomy" id="1294262"/>
    <lineage>
        <taxon>Archaea</taxon>
        <taxon>Thermoproteota</taxon>
        <taxon>Thermoprotei</taxon>
        <taxon>Sulfolobales</taxon>
        <taxon>Sulfolobaceae</taxon>
        <taxon>Sulfuracidifex</taxon>
    </lineage>
</organism>
<feature type="domain" description="Polymerase nucleotidyl transferase" evidence="2">
    <location>
        <begin position="42"/>
        <end position="78"/>
    </location>
</feature>
<dbReference type="Proteomes" id="UP000325030">
    <property type="component" value="Chromosome"/>
</dbReference>
<dbReference type="CDD" id="cd05403">
    <property type="entry name" value="NT_KNTase_like"/>
    <property type="match status" value="1"/>
</dbReference>
<dbReference type="InterPro" id="IPR002934">
    <property type="entry name" value="Polymerase_NTP_transf_dom"/>
</dbReference>
<evidence type="ECO:0000313" key="4">
    <source>
        <dbReference type="EMBL" id="BBG25848.1"/>
    </source>
</evidence>
<name>A0A510DSK3_9CREN</name>
<dbReference type="GO" id="GO:0016779">
    <property type="term" value="F:nucleotidyltransferase activity"/>
    <property type="evidence" value="ECO:0007669"/>
    <property type="project" value="InterPro"/>
</dbReference>
<evidence type="ECO:0000313" key="5">
    <source>
        <dbReference type="Proteomes" id="UP000322983"/>
    </source>
</evidence>
<dbReference type="InterPro" id="IPR043519">
    <property type="entry name" value="NT_sf"/>
</dbReference>
<feature type="compositionally biased region" description="Basic and acidic residues" evidence="1">
    <location>
        <begin position="23"/>
        <end position="33"/>
    </location>
</feature>
<evidence type="ECO:0000313" key="3">
    <source>
        <dbReference type="EMBL" id="BBG23100.1"/>
    </source>
</evidence>
<dbReference type="Pfam" id="PF01909">
    <property type="entry name" value="NTP_transf_2"/>
    <property type="match status" value="1"/>
</dbReference>
<accession>A0A510E175</accession>
<dbReference type="KEGG" id="step:IC006_0384"/>
<gene>
    <name evidence="3" type="ORF">IC006_0384</name>
    <name evidence="4" type="ORF">IC007_0353</name>
</gene>
<feature type="compositionally biased region" description="Polar residues" evidence="1">
    <location>
        <begin position="1"/>
        <end position="10"/>
    </location>
</feature>
<feature type="region of interest" description="Disordered" evidence="1">
    <location>
        <begin position="1"/>
        <end position="33"/>
    </location>
</feature>